<keyword evidence="1" id="KW-0813">Transport</keyword>
<feature type="repeat" description="ANK" evidence="7">
    <location>
        <begin position="12"/>
        <end position="44"/>
    </location>
</feature>
<dbReference type="GO" id="GO:0022857">
    <property type="term" value="F:transmembrane transporter activity"/>
    <property type="evidence" value="ECO:0007669"/>
    <property type="project" value="TreeGrafter"/>
</dbReference>
<dbReference type="AlphaFoldDB" id="A0A0C2C4D8"/>
<keyword evidence="9" id="KW-1185">Reference proteome</keyword>
<dbReference type="Pfam" id="PF12796">
    <property type="entry name" value="Ank_2"/>
    <property type="match status" value="1"/>
</dbReference>
<keyword evidence="3" id="KW-0677">Repeat</keyword>
<evidence type="ECO:0000256" key="6">
    <source>
        <dbReference type="ARBA" id="ARBA00023303"/>
    </source>
</evidence>
<sequence>MVYPSILIPYFSHSTALHVAAKNGYDDIVRLLLEKGATIDRRDENSHTALDLAVSGGHRSVARVLVEADDWKRIMTPRDKVLPGHHNEPRNTPFRKLLSKFPDVAKLVLDRCVENTMEVNRAFFGVLYDFSLIDDTYMMPSNDGKVLIGERSSCHDKGNLKKGARMYSEDCGFVYENHPLKLM</sequence>
<dbReference type="SUPFAM" id="SSF48403">
    <property type="entry name" value="Ankyrin repeat"/>
    <property type="match status" value="1"/>
</dbReference>
<dbReference type="PANTHER" id="PTHR47143:SF3">
    <property type="entry name" value="PWWP DOMAIN-CONTAINING PROTEIN"/>
    <property type="match status" value="1"/>
</dbReference>
<protein>
    <submittedName>
        <fullName evidence="8">Ankyrin repeat protein</fullName>
    </submittedName>
</protein>
<keyword evidence="5" id="KW-0406">Ion transport</keyword>
<evidence type="ECO:0000313" key="8">
    <source>
        <dbReference type="EMBL" id="KIH44522.1"/>
    </source>
</evidence>
<dbReference type="InterPro" id="IPR052076">
    <property type="entry name" value="TRP_cation_channel"/>
</dbReference>
<keyword evidence="4 7" id="KW-0040">ANK repeat</keyword>
<dbReference type="GO" id="GO:0034220">
    <property type="term" value="P:monoatomic ion transmembrane transport"/>
    <property type="evidence" value="ECO:0007669"/>
    <property type="project" value="UniProtKB-KW"/>
</dbReference>
<accession>A0A0C2C4D8</accession>
<dbReference type="PROSITE" id="PS50297">
    <property type="entry name" value="ANK_REP_REGION"/>
    <property type="match status" value="1"/>
</dbReference>
<evidence type="ECO:0000256" key="7">
    <source>
        <dbReference type="PROSITE-ProRule" id="PRU00023"/>
    </source>
</evidence>
<keyword evidence="2" id="KW-0716">Sensory transduction</keyword>
<evidence type="ECO:0000256" key="3">
    <source>
        <dbReference type="ARBA" id="ARBA00022737"/>
    </source>
</evidence>
<evidence type="ECO:0000256" key="2">
    <source>
        <dbReference type="ARBA" id="ARBA00022606"/>
    </source>
</evidence>
<evidence type="ECO:0000256" key="1">
    <source>
        <dbReference type="ARBA" id="ARBA00022448"/>
    </source>
</evidence>
<dbReference type="InterPro" id="IPR036770">
    <property type="entry name" value="Ankyrin_rpt-contain_sf"/>
</dbReference>
<dbReference type="PROSITE" id="PS50088">
    <property type="entry name" value="ANK_REPEAT"/>
    <property type="match status" value="1"/>
</dbReference>
<evidence type="ECO:0000256" key="4">
    <source>
        <dbReference type="ARBA" id="ARBA00023043"/>
    </source>
</evidence>
<dbReference type="SMART" id="SM00248">
    <property type="entry name" value="ANK"/>
    <property type="match status" value="2"/>
</dbReference>
<dbReference type="InterPro" id="IPR002110">
    <property type="entry name" value="Ankyrin_rpt"/>
</dbReference>
<gene>
    <name evidence="8" type="ORF">ANCDUO_25452</name>
</gene>
<dbReference type="Gene3D" id="1.25.40.20">
    <property type="entry name" value="Ankyrin repeat-containing domain"/>
    <property type="match status" value="1"/>
</dbReference>
<evidence type="ECO:0000313" key="9">
    <source>
        <dbReference type="Proteomes" id="UP000054047"/>
    </source>
</evidence>
<evidence type="ECO:0000256" key="5">
    <source>
        <dbReference type="ARBA" id="ARBA00023065"/>
    </source>
</evidence>
<dbReference type="OrthoDB" id="1661883at2759"/>
<proteinExistence type="predicted"/>
<name>A0A0C2C4D8_9BILA</name>
<organism evidence="8 9">
    <name type="scientific">Ancylostoma duodenale</name>
    <dbReference type="NCBI Taxonomy" id="51022"/>
    <lineage>
        <taxon>Eukaryota</taxon>
        <taxon>Metazoa</taxon>
        <taxon>Ecdysozoa</taxon>
        <taxon>Nematoda</taxon>
        <taxon>Chromadorea</taxon>
        <taxon>Rhabditida</taxon>
        <taxon>Rhabditina</taxon>
        <taxon>Rhabditomorpha</taxon>
        <taxon>Strongyloidea</taxon>
        <taxon>Ancylostomatidae</taxon>
        <taxon>Ancylostomatinae</taxon>
        <taxon>Ancylostoma</taxon>
    </lineage>
</organism>
<feature type="non-terminal residue" evidence="8">
    <location>
        <position position="183"/>
    </location>
</feature>
<dbReference type="EMBL" id="KN777157">
    <property type="protein sequence ID" value="KIH44522.1"/>
    <property type="molecule type" value="Genomic_DNA"/>
</dbReference>
<dbReference type="PANTHER" id="PTHR47143">
    <property type="entry name" value="TRANSIENT RECEPTOR POTENTIAL CATION CHANNEL PROTEIN PAINLESS"/>
    <property type="match status" value="1"/>
</dbReference>
<keyword evidence="6" id="KW-0407">Ion channel</keyword>
<dbReference type="Proteomes" id="UP000054047">
    <property type="component" value="Unassembled WGS sequence"/>
</dbReference>
<reference evidence="8 9" key="1">
    <citation type="submission" date="2013-12" db="EMBL/GenBank/DDBJ databases">
        <title>Draft genome of the parsitic nematode Ancylostoma duodenale.</title>
        <authorList>
            <person name="Mitreva M."/>
        </authorList>
    </citation>
    <scope>NUCLEOTIDE SEQUENCE [LARGE SCALE GENOMIC DNA]</scope>
    <source>
        <strain evidence="8 9">Zhejiang</strain>
    </source>
</reference>
<dbReference type="GO" id="GO:1902495">
    <property type="term" value="C:transmembrane transporter complex"/>
    <property type="evidence" value="ECO:0007669"/>
    <property type="project" value="TreeGrafter"/>
</dbReference>